<dbReference type="Proteomes" id="UP000683925">
    <property type="component" value="Unassembled WGS sequence"/>
</dbReference>
<accession>A0A8S1SKM1</accession>
<dbReference type="AlphaFoldDB" id="A0A8S1SKM1"/>
<evidence type="ECO:0000259" key="2">
    <source>
        <dbReference type="PROSITE" id="PS50089"/>
    </source>
</evidence>
<organism evidence="3 4">
    <name type="scientific">Paramecium octaurelia</name>
    <dbReference type="NCBI Taxonomy" id="43137"/>
    <lineage>
        <taxon>Eukaryota</taxon>
        <taxon>Sar</taxon>
        <taxon>Alveolata</taxon>
        <taxon>Ciliophora</taxon>
        <taxon>Intramacronucleata</taxon>
        <taxon>Oligohymenophorea</taxon>
        <taxon>Peniculida</taxon>
        <taxon>Parameciidae</taxon>
        <taxon>Paramecium</taxon>
    </lineage>
</organism>
<keyword evidence="4" id="KW-1185">Reference proteome</keyword>
<keyword evidence="1" id="KW-0862">Zinc</keyword>
<evidence type="ECO:0000313" key="3">
    <source>
        <dbReference type="EMBL" id="CAD8141003.1"/>
    </source>
</evidence>
<dbReference type="OrthoDB" id="6105938at2759"/>
<reference evidence="3" key="1">
    <citation type="submission" date="2021-01" db="EMBL/GenBank/DDBJ databases">
        <authorList>
            <consortium name="Genoscope - CEA"/>
            <person name="William W."/>
        </authorList>
    </citation>
    <scope>NUCLEOTIDE SEQUENCE</scope>
</reference>
<evidence type="ECO:0000313" key="4">
    <source>
        <dbReference type="Proteomes" id="UP000683925"/>
    </source>
</evidence>
<dbReference type="Pfam" id="PF13639">
    <property type="entry name" value="zf-RING_2"/>
    <property type="match status" value="1"/>
</dbReference>
<keyword evidence="1" id="KW-0863">Zinc-finger</keyword>
<protein>
    <recommendedName>
        <fullName evidence="2">RING-type domain-containing protein</fullName>
    </recommendedName>
</protein>
<dbReference type="EMBL" id="CAJJDP010000011">
    <property type="protein sequence ID" value="CAD8141003.1"/>
    <property type="molecule type" value="Genomic_DNA"/>
</dbReference>
<sequence>MAEITIVEEQQVPLDFDDEFDFENLEMPQLVRRNGIIHTNEEIMGYYILDKPAEKIFEEEQCPICLESSEQLYPLKCGHTYCQYDIEKMMEISKSSYGLLQCPICRAYQTLDSFDQVTNLKLGKLGNCQEVCH</sequence>
<keyword evidence="1" id="KW-0479">Metal-binding</keyword>
<proteinExistence type="predicted"/>
<gene>
    <name evidence="3" type="ORF">POCTA_138.1.T0120193</name>
</gene>
<dbReference type="SMART" id="SM00184">
    <property type="entry name" value="RING"/>
    <property type="match status" value="1"/>
</dbReference>
<dbReference type="GO" id="GO:0008270">
    <property type="term" value="F:zinc ion binding"/>
    <property type="evidence" value="ECO:0007669"/>
    <property type="project" value="UniProtKB-KW"/>
</dbReference>
<dbReference type="OMA" id="FEEEQCP"/>
<evidence type="ECO:0000256" key="1">
    <source>
        <dbReference type="PROSITE-ProRule" id="PRU00175"/>
    </source>
</evidence>
<feature type="domain" description="RING-type" evidence="2">
    <location>
        <begin position="62"/>
        <end position="106"/>
    </location>
</feature>
<dbReference type="InterPro" id="IPR001841">
    <property type="entry name" value="Znf_RING"/>
</dbReference>
<comment type="caution">
    <text evidence="3">The sequence shown here is derived from an EMBL/GenBank/DDBJ whole genome shotgun (WGS) entry which is preliminary data.</text>
</comment>
<name>A0A8S1SKM1_PAROT</name>
<dbReference type="PROSITE" id="PS50089">
    <property type="entry name" value="ZF_RING_2"/>
    <property type="match status" value="1"/>
</dbReference>